<reference evidence="1" key="1">
    <citation type="journal article" date="2020" name="Stud. Mycol.">
        <title>101 Dothideomycetes genomes: a test case for predicting lifestyles and emergence of pathogens.</title>
        <authorList>
            <person name="Haridas S."/>
            <person name="Albert R."/>
            <person name="Binder M."/>
            <person name="Bloem J."/>
            <person name="Labutti K."/>
            <person name="Salamov A."/>
            <person name="Andreopoulos B."/>
            <person name="Baker S."/>
            <person name="Barry K."/>
            <person name="Bills G."/>
            <person name="Bluhm B."/>
            <person name="Cannon C."/>
            <person name="Castanera R."/>
            <person name="Culley D."/>
            <person name="Daum C."/>
            <person name="Ezra D."/>
            <person name="Gonzalez J."/>
            <person name="Henrissat B."/>
            <person name="Kuo A."/>
            <person name="Liang C."/>
            <person name="Lipzen A."/>
            <person name="Lutzoni F."/>
            <person name="Magnuson J."/>
            <person name="Mondo S."/>
            <person name="Nolan M."/>
            <person name="Ohm R."/>
            <person name="Pangilinan J."/>
            <person name="Park H.-J."/>
            <person name="Ramirez L."/>
            <person name="Alfaro M."/>
            <person name="Sun H."/>
            <person name="Tritt A."/>
            <person name="Yoshinaga Y."/>
            <person name="Zwiers L.-H."/>
            <person name="Turgeon B."/>
            <person name="Goodwin S."/>
            <person name="Spatafora J."/>
            <person name="Crous P."/>
            <person name="Grigoriev I."/>
        </authorList>
    </citation>
    <scope>NUCLEOTIDE SEQUENCE</scope>
    <source>
        <strain evidence="1">CBS 121167</strain>
    </source>
</reference>
<accession>A0A6A6BNX6</accession>
<keyword evidence="2" id="KW-1185">Reference proteome</keyword>
<dbReference type="AlphaFoldDB" id="A0A6A6BNX6"/>
<dbReference type="InterPro" id="IPR008551">
    <property type="entry name" value="TANGO2"/>
</dbReference>
<protein>
    <recommendedName>
        <fullName evidence="3">DUF833-domain-containing protein</fullName>
    </recommendedName>
</protein>
<proteinExistence type="predicted"/>
<evidence type="ECO:0000313" key="2">
    <source>
        <dbReference type="Proteomes" id="UP000799438"/>
    </source>
</evidence>
<dbReference type="OrthoDB" id="191601at2759"/>
<dbReference type="PANTHER" id="PTHR17985">
    <property type="entry name" value="SER/THR-RICH PROTEIN T10 IN DGCR REGION"/>
    <property type="match status" value="1"/>
</dbReference>
<name>A0A6A6BNX6_9PEZI</name>
<dbReference type="EMBL" id="ML995478">
    <property type="protein sequence ID" value="KAF2144965.1"/>
    <property type="molecule type" value="Genomic_DNA"/>
</dbReference>
<dbReference type="RefSeq" id="XP_033400677.1">
    <property type="nucleotide sequence ID" value="XM_033542938.1"/>
</dbReference>
<dbReference type="GO" id="GO:0005794">
    <property type="term" value="C:Golgi apparatus"/>
    <property type="evidence" value="ECO:0007669"/>
    <property type="project" value="TreeGrafter"/>
</dbReference>
<organism evidence="1 2">
    <name type="scientific">Aplosporella prunicola CBS 121167</name>
    <dbReference type="NCBI Taxonomy" id="1176127"/>
    <lineage>
        <taxon>Eukaryota</taxon>
        <taxon>Fungi</taxon>
        <taxon>Dikarya</taxon>
        <taxon>Ascomycota</taxon>
        <taxon>Pezizomycotina</taxon>
        <taxon>Dothideomycetes</taxon>
        <taxon>Dothideomycetes incertae sedis</taxon>
        <taxon>Botryosphaeriales</taxon>
        <taxon>Aplosporellaceae</taxon>
        <taxon>Aplosporella</taxon>
    </lineage>
</organism>
<evidence type="ECO:0008006" key="3">
    <source>
        <dbReference type="Google" id="ProtNLM"/>
    </source>
</evidence>
<sequence length="327" mass="35791">MCIAIVTTAHPDYPFILLNNRDEYLHRPTAPAQWWPSPCEHILGGFDLHRPVHGTWLGMTRQGRIACLTNFREEDPNAIIQGVNSRGAIVNAWLKAPPEDRESSEDFAARLVGHGTTKGVGGFSLLYGWLGDAVEHETGEKSSMPKGLAIVSNRTPNVQGLPWVANEKGKTHALSNSHYGDASWPKVVSAERLTAEAAIASAAAGESKEELMERLFAILSIDTMPRQKHGEEWDVYLGQLRNSILIPPIGDRGLEGKSADEIAAARGSQSVDATSGVYGTQKQTLILVDKEGKTTFIERSLFDEFGQPVEKGSGDRRFDFTIQGWSS</sequence>
<dbReference type="GeneID" id="54300435"/>
<dbReference type="GO" id="GO:0007030">
    <property type="term" value="P:Golgi organization"/>
    <property type="evidence" value="ECO:0007669"/>
    <property type="project" value="TreeGrafter"/>
</dbReference>
<dbReference type="Pfam" id="PF05742">
    <property type="entry name" value="TANGO2"/>
    <property type="match status" value="1"/>
</dbReference>
<gene>
    <name evidence="1" type="ORF">K452DRAFT_305917</name>
</gene>
<dbReference type="Proteomes" id="UP000799438">
    <property type="component" value="Unassembled WGS sequence"/>
</dbReference>
<dbReference type="GO" id="GO:0009306">
    <property type="term" value="P:protein secretion"/>
    <property type="evidence" value="ECO:0007669"/>
    <property type="project" value="TreeGrafter"/>
</dbReference>
<dbReference type="PANTHER" id="PTHR17985:SF8">
    <property type="entry name" value="TRANSPORT AND GOLGI ORGANIZATION PROTEIN 2 HOMOLOG"/>
    <property type="match status" value="1"/>
</dbReference>
<evidence type="ECO:0000313" key="1">
    <source>
        <dbReference type="EMBL" id="KAF2144965.1"/>
    </source>
</evidence>